<reference evidence="11 12" key="1">
    <citation type="submission" date="2020-07" db="EMBL/GenBank/DDBJ databases">
        <title>Novel species isolated from subtropical streams in China.</title>
        <authorList>
            <person name="Lu H."/>
        </authorList>
    </citation>
    <scope>NUCLEOTIDE SEQUENCE [LARGE SCALE GENOMIC DNA]</scope>
    <source>
        <strain evidence="11 12">LX20W</strain>
    </source>
</reference>
<dbReference type="SMART" id="SM00304">
    <property type="entry name" value="HAMP"/>
    <property type="match status" value="1"/>
</dbReference>
<evidence type="ECO:0000313" key="12">
    <source>
        <dbReference type="Proteomes" id="UP000534388"/>
    </source>
</evidence>
<dbReference type="CDD" id="cd06225">
    <property type="entry name" value="HAMP"/>
    <property type="match status" value="1"/>
</dbReference>
<dbReference type="AlphaFoldDB" id="A0A7W2IDS3"/>
<dbReference type="InterPro" id="IPR005467">
    <property type="entry name" value="His_kinase_dom"/>
</dbReference>
<dbReference type="InterPro" id="IPR003594">
    <property type="entry name" value="HATPase_dom"/>
</dbReference>
<evidence type="ECO:0000256" key="5">
    <source>
        <dbReference type="ARBA" id="ARBA00022679"/>
    </source>
</evidence>
<keyword evidence="4" id="KW-0597">Phosphoprotein</keyword>
<dbReference type="PROSITE" id="PS50109">
    <property type="entry name" value="HIS_KIN"/>
    <property type="match status" value="1"/>
</dbReference>
<dbReference type="InterPro" id="IPR036890">
    <property type="entry name" value="HATPase_C_sf"/>
</dbReference>
<protein>
    <recommendedName>
        <fullName evidence="3">histidine kinase</fullName>
        <ecNumber evidence="3">2.7.13.3</ecNumber>
    </recommendedName>
</protein>
<evidence type="ECO:0000256" key="8">
    <source>
        <dbReference type="SAM" id="Phobius"/>
    </source>
</evidence>
<evidence type="ECO:0000256" key="6">
    <source>
        <dbReference type="ARBA" id="ARBA00022777"/>
    </source>
</evidence>
<keyword evidence="5" id="KW-0808">Transferase</keyword>
<keyword evidence="8" id="KW-0472">Membrane</keyword>
<dbReference type="Pfam" id="PF02518">
    <property type="entry name" value="HATPase_c"/>
    <property type="match status" value="1"/>
</dbReference>
<dbReference type="GO" id="GO:0016020">
    <property type="term" value="C:membrane"/>
    <property type="evidence" value="ECO:0007669"/>
    <property type="project" value="UniProtKB-SubCell"/>
</dbReference>
<feature type="domain" description="HAMP" evidence="10">
    <location>
        <begin position="191"/>
        <end position="243"/>
    </location>
</feature>
<comment type="catalytic activity">
    <reaction evidence="1">
        <text>ATP + protein L-histidine = ADP + protein N-phospho-L-histidine.</text>
        <dbReference type="EC" id="2.7.13.3"/>
    </reaction>
</comment>
<evidence type="ECO:0000259" key="10">
    <source>
        <dbReference type="PROSITE" id="PS50885"/>
    </source>
</evidence>
<dbReference type="Pfam" id="PF07730">
    <property type="entry name" value="HisKA_3"/>
    <property type="match status" value="1"/>
</dbReference>
<dbReference type="EC" id="2.7.13.3" evidence="3"/>
<dbReference type="PANTHER" id="PTHR24421:SF58">
    <property type="entry name" value="SIGNAL TRANSDUCTION HISTIDINE-PROTEIN KINASE_PHOSPHATASE UHPB"/>
    <property type="match status" value="1"/>
</dbReference>
<proteinExistence type="predicted"/>
<dbReference type="SUPFAM" id="SSF55874">
    <property type="entry name" value="ATPase domain of HSP90 chaperone/DNA topoisomerase II/histidine kinase"/>
    <property type="match status" value="1"/>
</dbReference>
<dbReference type="GO" id="GO:0000155">
    <property type="term" value="F:phosphorelay sensor kinase activity"/>
    <property type="evidence" value="ECO:0007669"/>
    <property type="project" value="InterPro"/>
</dbReference>
<dbReference type="GO" id="GO:0046983">
    <property type="term" value="F:protein dimerization activity"/>
    <property type="evidence" value="ECO:0007669"/>
    <property type="project" value="InterPro"/>
</dbReference>
<feature type="transmembrane region" description="Helical" evidence="8">
    <location>
        <begin position="27"/>
        <end position="47"/>
    </location>
</feature>
<sequence>MGEVPAKTAETATRLARLGPLSLRTRISLLLTAVAACLTLALGALWLQATRTSIDEEITAGTRVCEQWLTVLAREQDAAPGAAAAEQLLVRVRAAGRIRANALRAFDSAGRLLYVSPAPLYKAGRDAPPWFASLLDPHVQPRRIAAGALTLVLTPDPSRASVDAWDSAQAMVRWAVALLALLFLSTRLLLDRALAPLEQIRAALERTGRGRHDLRLPVYAARELNLLAHAYNGMADRLDQAVNDNVRLYSECELAQLMQARVERERRGIARELHDELAQGITAVRALAGAIVQRTADQAPLHGHAQSIIAVTNDIQQGIRHILRQLQPPSGGAQDLGAALQRHLALWHRHYPQLDLQVESDGDCLQVDDTVALALLRVLQEGLTNVARHAGAARVRVSLRLCRQPDGDWLELTLADDGRGLPPAAARRHGFGLRGMHERVLALKGELTIENQPGQGVRLCARLPAQGATLGQNG</sequence>
<accession>A0A7W2IDS3</accession>
<keyword evidence="6" id="KW-0418">Kinase</keyword>
<organism evidence="11 12">
    <name type="scientific">Rugamonas brunnea</name>
    <dbReference type="NCBI Taxonomy" id="2758569"/>
    <lineage>
        <taxon>Bacteria</taxon>
        <taxon>Pseudomonadati</taxon>
        <taxon>Pseudomonadota</taxon>
        <taxon>Betaproteobacteria</taxon>
        <taxon>Burkholderiales</taxon>
        <taxon>Oxalobacteraceae</taxon>
        <taxon>Telluria group</taxon>
        <taxon>Rugamonas</taxon>
    </lineage>
</organism>
<dbReference type="InterPro" id="IPR050482">
    <property type="entry name" value="Sensor_HK_TwoCompSys"/>
</dbReference>
<comment type="subcellular location">
    <subcellularLocation>
        <location evidence="2">Membrane</location>
    </subcellularLocation>
</comment>
<evidence type="ECO:0000256" key="4">
    <source>
        <dbReference type="ARBA" id="ARBA00022553"/>
    </source>
</evidence>
<dbReference type="PROSITE" id="PS50885">
    <property type="entry name" value="HAMP"/>
    <property type="match status" value="1"/>
</dbReference>
<dbReference type="Gene3D" id="3.30.565.10">
    <property type="entry name" value="Histidine kinase-like ATPase, C-terminal domain"/>
    <property type="match status" value="1"/>
</dbReference>
<evidence type="ECO:0000313" key="11">
    <source>
        <dbReference type="EMBL" id="MBA5639297.1"/>
    </source>
</evidence>
<dbReference type="Gene3D" id="1.20.5.1930">
    <property type="match status" value="1"/>
</dbReference>
<dbReference type="EMBL" id="JACEZT010000015">
    <property type="protein sequence ID" value="MBA5639297.1"/>
    <property type="molecule type" value="Genomic_DNA"/>
</dbReference>
<keyword evidence="8" id="KW-0812">Transmembrane</keyword>
<dbReference type="RefSeq" id="WP_182165715.1">
    <property type="nucleotide sequence ID" value="NZ_JACEZT010000015.1"/>
</dbReference>
<name>A0A7W2IDS3_9BURK</name>
<evidence type="ECO:0000256" key="1">
    <source>
        <dbReference type="ARBA" id="ARBA00000085"/>
    </source>
</evidence>
<dbReference type="Gene3D" id="6.10.340.10">
    <property type="match status" value="1"/>
</dbReference>
<dbReference type="InterPro" id="IPR011712">
    <property type="entry name" value="Sig_transdc_His_kin_sub3_dim/P"/>
</dbReference>
<evidence type="ECO:0000256" key="2">
    <source>
        <dbReference type="ARBA" id="ARBA00004370"/>
    </source>
</evidence>
<dbReference type="CDD" id="cd16917">
    <property type="entry name" value="HATPase_UhpB-NarQ-NarX-like"/>
    <property type="match status" value="1"/>
</dbReference>
<dbReference type="SUPFAM" id="SSF158472">
    <property type="entry name" value="HAMP domain-like"/>
    <property type="match status" value="1"/>
</dbReference>
<evidence type="ECO:0000256" key="7">
    <source>
        <dbReference type="ARBA" id="ARBA00023012"/>
    </source>
</evidence>
<dbReference type="Pfam" id="PF00672">
    <property type="entry name" value="HAMP"/>
    <property type="match status" value="1"/>
</dbReference>
<keyword evidence="8" id="KW-1133">Transmembrane helix</keyword>
<keyword evidence="12" id="KW-1185">Reference proteome</keyword>
<evidence type="ECO:0000256" key="3">
    <source>
        <dbReference type="ARBA" id="ARBA00012438"/>
    </source>
</evidence>
<dbReference type="InterPro" id="IPR003660">
    <property type="entry name" value="HAMP_dom"/>
</dbReference>
<keyword evidence="7" id="KW-0902">Two-component regulatory system</keyword>
<gene>
    <name evidence="11" type="ORF">H3H37_19740</name>
</gene>
<dbReference type="PANTHER" id="PTHR24421">
    <property type="entry name" value="NITRATE/NITRITE SENSOR PROTEIN NARX-RELATED"/>
    <property type="match status" value="1"/>
</dbReference>
<comment type="caution">
    <text evidence="11">The sequence shown here is derived from an EMBL/GenBank/DDBJ whole genome shotgun (WGS) entry which is preliminary data.</text>
</comment>
<evidence type="ECO:0000259" key="9">
    <source>
        <dbReference type="PROSITE" id="PS50109"/>
    </source>
</evidence>
<dbReference type="Proteomes" id="UP000534388">
    <property type="component" value="Unassembled WGS sequence"/>
</dbReference>
<dbReference type="SMART" id="SM00387">
    <property type="entry name" value="HATPase_c"/>
    <property type="match status" value="1"/>
</dbReference>
<feature type="domain" description="Histidine kinase" evidence="9">
    <location>
        <begin position="375"/>
        <end position="467"/>
    </location>
</feature>